<evidence type="ECO:0000313" key="2">
    <source>
        <dbReference type="EMBL" id="MFC4095791.1"/>
    </source>
</evidence>
<protein>
    <submittedName>
        <fullName evidence="2">Uncharacterized protein</fullName>
    </submittedName>
</protein>
<feature type="transmembrane region" description="Helical" evidence="1">
    <location>
        <begin position="12"/>
        <end position="30"/>
    </location>
</feature>
<sequence length="157" mass="17615">MEEVLFVQKKPLVATILGYFLLLVTVYYLFNHNAPWAQLVFMSVLGLFLVGYSNAFLVKKAESRRLLRFFGTPIWGATLDLTAPDYIVVFPVRSWKNSDWGPVAAVGNKTKNDGYVVRAFSGKGHFTFVRTSNLSFARSQGTAVSQLLEVDLIDKTL</sequence>
<feature type="transmembrane region" description="Helical" evidence="1">
    <location>
        <begin position="36"/>
        <end position="58"/>
    </location>
</feature>
<organism evidence="2 3">
    <name type="scientific">Euzebyella saccharophila</name>
    <dbReference type="NCBI Taxonomy" id="679664"/>
    <lineage>
        <taxon>Bacteria</taxon>
        <taxon>Pseudomonadati</taxon>
        <taxon>Bacteroidota</taxon>
        <taxon>Flavobacteriia</taxon>
        <taxon>Flavobacteriales</taxon>
        <taxon>Flavobacteriaceae</taxon>
        <taxon>Euzebyella</taxon>
    </lineage>
</organism>
<keyword evidence="1" id="KW-0472">Membrane</keyword>
<comment type="caution">
    <text evidence="2">The sequence shown here is derived from an EMBL/GenBank/DDBJ whole genome shotgun (WGS) entry which is preliminary data.</text>
</comment>
<evidence type="ECO:0000313" key="3">
    <source>
        <dbReference type="Proteomes" id="UP001595814"/>
    </source>
</evidence>
<keyword evidence="3" id="KW-1185">Reference proteome</keyword>
<keyword evidence="1" id="KW-1133">Transmembrane helix</keyword>
<name>A0ABV8JNX9_9FLAO</name>
<reference evidence="3" key="1">
    <citation type="journal article" date="2019" name="Int. J. Syst. Evol. Microbiol.">
        <title>The Global Catalogue of Microorganisms (GCM) 10K type strain sequencing project: providing services to taxonomists for standard genome sequencing and annotation.</title>
        <authorList>
            <consortium name="The Broad Institute Genomics Platform"/>
            <consortium name="The Broad Institute Genome Sequencing Center for Infectious Disease"/>
            <person name="Wu L."/>
            <person name="Ma J."/>
        </authorList>
    </citation>
    <scope>NUCLEOTIDE SEQUENCE [LARGE SCALE GENOMIC DNA]</scope>
    <source>
        <strain evidence="3">CECT 7477</strain>
    </source>
</reference>
<gene>
    <name evidence="2" type="ORF">ACFOUT_07890</name>
</gene>
<accession>A0ABV8JNX9</accession>
<keyword evidence="1" id="KW-0812">Transmembrane</keyword>
<dbReference type="EMBL" id="JBHSAW010000004">
    <property type="protein sequence ID" value="MFC4095791.1"/>
    <property type="molecule type" value="Genomic_DNA"/>
</dbReference>
<evidence type="ECO:0000256" key="1">
    <source>
        <dbReference type="SAM" id="Phobius"/>
    </source>
</evidence>
<proteinExistence type="predicted"/>
<dbReference type="Proteomes" id="UP001595814">
    <property type="component" value="Unassembled WGS sequence"/>
</dbReference>
<dbReference type="RefSeq" id="WP_192460563.1">
    <property type="nucleotide sequence ID" value="NZ_JACYFJ010000001.1"/>
</dbReference>